<evidence type="ECO:0000259" key="9">
    <source>
        <dbReference type="PROSITE" id="PS50011"/>
    </source>
</evidence>
<keyword evidence="4" id="KW-0547">Nucleotide-binding</keyword>
<evidence type="ECO:0000256" key="7">
    <source>
        <dbReference type="ARBA" id="ARBA00047899"/>
    </source>
</evidence>
<dbReference type="KEGG" id="lel:PVL30_003672"/>
<name>A5DZP2_LODEL</name>
<feature type="domain" description="Protein kinase" evidence="9">
    <location>
        <begin position="1"/>
        <end position="244"/>
    </location>
</feature>
<organism evidence="10 11">
    <name type="scientific">Lodderomyces elongisporus (strain ATCC 11503 / CBS 2605 / JCM 1781 / NBRC 1676 / NRRL YB-4239)</name>
    <name type="common">Yeast</name>
    <name type="synonym">Saccharomyces elongisporus</name>
    <dbReference type="NCBI Taxonomy" id="379508"/>
    <lineage>
        <taxon>Eukaryota</taxon>
        <taxon>Fungi</taxon>
        <taxon>Dikarya</taxon>
        <taxon>Ascomycota</taxon>
        <taxon>Saccharomycotina</taxon>
        <taxon>Pichiomycetes</taxon>
        <taxon>Debaryomycetaceae</taxon>
        <taxon>Candida/Lodderomyces clade</taxon>
        <taxon>Lodderomyces</taxon>
    </lineage>
</organism>
<evidence type="ECO:0000256" key="5">
    <source>
        <dbReference type="ARBA" id="ARBA00022777"/>
    </source>
</evidence>
<reference evidence="10 11" key="1">
    <citation type="journal article" date="2009" name="Nature">
        <title>Evolution of pathogenicity and sexual reproduction in eight Candida genomes.</title>
        <authorList>
            <person name="Butler G."/>
            <person name="Rasmussen M.D."/>
            <person name="Lin M.F."/>
            <person name="Santos M.A."/>
            <person name="Sakthikumar S."/>
            <person name="Munro C.A."/>
            <person name="Rheinbay E."/>
            <person name="Grabherr M."/>
            <person name="Forche A."/>
            <person name="Reedy J.L."/>
            <person name="Agrafioti I."/>
            <person name="Arnaud M.B."/>
            <person name="Bates S."/>
            <person name="Brown A.J."/>
            <person name="Brunke S."/>
            <person name="Costanzo M.C."/>
            <person name="Fitzpatrick D.A."/>
            <person name="de Groot P.W."/>
            <person name="Harris D."/>
            <person name="Hoyer L.L."/>
            <person name="Hube B."/>
            <person name="Klis F.M."/>
            <person name="Kodira C."/>
            <person name="Lennard N."/>
            <person name="Logue M.E."/>
            <person name="Martin R."/>
            <person name="Neiman A.M."/>
            <person name="Nikolaou E."/>
            <person name="Quail M.A."/>
            <person name="Quinn J."/>
            <person name="Santos M.C."/>
            <person name="Schmitzberger F.F."/>
            <person name="Sherlock G."/>
            <person name="Shah P."/>
            <person name="Silverstein K.A."/>
            <person name="Skrzypek M.S."/>
            <person name="Soll D."/>
            <person name="Staggs R."/>
            <person name="Stansfield I."/>
            <person name="Stumpf M.P."/>
            <person name="Sudbery P.E."/>
            <person name="Srikantha T."/>
            <person name="Zeng Q."/>
            <person name="Berman J."/>
            <person name="Berriman M."/>
            <person name="Heitman J."/>
            <person name="Gow N.A."/>
            <person name="Lorenz M.C."/>
            <person name="Birren B.W."/>
            <person name="Kellis M."/>
            <person name="Cuomo C.A."/>
        </authorList>
    </citation>
    <scope>NUCLEOTIDE SEQUENCE [LARGE SCALE GENOMIC DNA]</scope>
    <source>
        <strain evidence="11">ATCC 11503 / BCRC 21390 / CBS 2605 / JCM 1781 / NBRC 1676 / NRRL YB-4239</strain>
    </source>
</reference>
<dbReference type="PANTHER" id="PTHR24343:SF137">
    <property type="entry name" value="SERINE_THREONINE-PROTEIN KINASE HRK1"/>
    <property type="match status" value="1"/>
</dbReference>
<keyword evidence="5" id="KW-0418">Kinase</keyword>
<dbReference type="EC" id="2.7.11.1" evidence="1"/>
<sequence>MEYCPYDFFNLVMSGLMELNEVSCYFKQIVNGVHFLHENGLAHRDLKLDNCVVSNTGILKLIDFGSAVQFRKEVPLGYFVTEDDIMLSPKHKLIKARGVVGSDPYLSPEVLEPVGTGYDPRTADVWSVAIIYCCMILKRFPWKLPKLSDPSYRSFAGPQLVNPQNGTSSIEDGMNNMNLGEHSGNGNGNGNSIGHGRHNHHANIGPDRLLRLLPHDSRTVIKHMLTLDPKKRYLMPDVIKDSWVQSVHECKIIGQPGVDEHTISSENHQHHLVTEDDLKKISQEKESMRKLKEQGLA</sequence>
<dbReference type="STRING" id="379508.A5DZP2"/>
<dbReference type="PROSITE" id="PS00108">
    <property type="entry name" value="PROTEIN_KINASE_ST"/>
    <property type="match status" value="1"/>
</dbReference>
<comment type="catalytic activity">
    <reaction evidence="8">
        <text>L-seryl-[protein] + ATP = O-phospho-L-seryl-[protein] + ADP + H(+)</text>
        <dbReference type="Rhea" id="RHEA:17989"/>
        <dbReference type="Rhea" id="RHEA-COMP:9863"/>
        <dbReference type="Rhea" id="RHEA-COMP:11604"/>
        <dbReference type="ChEBI" id="CHEBI:15378"/>
        <dbReference type="ChEBI" id="CHEBI:29999"/>
        <dbReference type="ChEBI" id="CHEBI:30616"/>
        <dbReference type="ChEBI" id="CHEBI:83421"/>
        <dbReference type="ChEBI" id="CHEBI:456216"/>
        <dbReference type="EC" id="2.7.11.1"/>
    </reaction>
</comment>
<evidence type="ECO:0000256" key="4">
    <source>
        <dbReference type="ARBA" id="ARBA00022741"/>
    </source>
</evidence>
<evidence type="ECO:0000256" key="3">
    <source>
        <dbReference type="ARBA" id="ARBA00022679"/>
    </source>
</evidence>
<evidence type="ECO:0000256" key="1">
    <source>
        <dbReference type="ARBA" id="ARBA00012513"/>
    </source>
</evidence>
<dbReference type="GO" id="GO:0004674">
    <property type="term" value="F:protein serine/threonine kinase activity"/>
    <property type="evidence" value="ECO:0007669"/>
    <property type="project" value="UniProtKB-KW"/>
</dbReference>
<dbReference type="OrthoDB" id="6513151at2759"/>
<dbReference type="AlphaFoldDB" id="A5DZP2"/>
<accession>A5DZP2</accession>
<dbReference type="VEuPathDB" id="FungiDB:LELG_02829"/>
<dbReference type="Proteomes" id="UP000001996">
    <property type="component" value="Unassembled WGS sequence"/>
</dbReference>
<proteinExistence type="predicted"/>
<dbReference type="eggNOG" id="KOG0590">
    <property type="taxonomic scope" value="Eukaryota"/>
</dbReference>
<comment type="catalytic activity">
    <reaction evidence="7">
        <text>L-threonyl-[protein] + ATP = O-phospho-L-threonyl-[protein] + ADP + H(+)</text>
        <dbReference type="Rhea" id="RHEA:46608"/>
        <dbReference type="Rhea" id="RHEA-COMP:11060"/>
        <dbReference type="Rhea" id="RHEA-COMP:11605"/>
        <dbReference type="ChEBI" id="CHEBI:15378"/>
        <dbReference type="ChEBI" id="CHEBI:30013"/>
        <dbReference type="ChEBI" id="CHEBI:30616"/>
        <dbReference type="ChEBI" id="CHEBI:61977"/>
        <dbReference type="ChEBI" id="CHEBI:456216"/>
        <dbReference type="EC" id="2.7.11.1"/>
    </reaction>
</comment>
<evidence type="ECO:0000256" key="8">
    <source>
        <dbReference type="ARBA" id="ARBA00048679"/>
    </source>
</evidence>
<dbReference type="PROSITE" id="PS50011">
    <property type="entry name" value="PROTEIN_KINASE_DOM"/>
    <property type="match status" value="1"/>
</dbReference>
<evidence type="ECO:0000313" key="11">
    <source>
        <dbReference type="Proteomes" id="UP000001996"/>
    </source>
</evidence>
<dbReference type="InParanoid" id="A5DZP2"/>
<dbReference type="SUPFAM" id="SSF56112">
    <property type="entry name" value="Protein kinase-like (PK-like)"/>
    <property type="match status" value="1"/>
</dbReference>
<evidence type="ECO:0000313" key="10">
    <source>
        <dbReference type="EMBL" id="EDK44650.1"/>
    </source>
</evidence>
<dbReference type="InterPro" id="IPR008271">
    <property type="entry name" value="Ser/Thr_kinase_AS"/>
</dbReference>
<dbReference type="Gene3D" id="1.10.510.10">
    <property type="entry name" value="Transferase(Phosphotransferase) domain 1"/>
    <property type="match status" value="1"/>
</dbReference>
<dbReference type="EMBL" id="CH981526">
    <property type="protein sequence ID" value="EDK44650.1"/>
    <property type="molecule type" value="Genomic_DNA"/>
</dbReference>
<evidence type="ECO:0000256" key="2">
    <source>
        <dbReference type="ARBA" id="ARBA00022527"/>
    </source>
</evidence>
<dbReference type="GO" id="GO:0005524">
    <property type="term" value="F:ATP binding"/>
    <property type="evidence" value="ECO:0007669"/>
    <property type="project" value="UniProtKB-KW"/>
</dbReference>
<keyword evidence="11" id="KW-1185">Reference proteome</keyword>
<keyword evidence="3" id="KW-0808">Transferase</keyword>
<dbReference type="InterPro" id="IPR000719">
    <property type="entry name" value="Prot_kinase_dom"/>
</dbReference>
<dbReference type="FunFam" id="1.10.510.10:FF:000919">
    <property type="entry name" value="NPR1p Protein kinase"/>
    <property type="match status" value="1"/>
</dbReference>
<dbReference type="GeneID" id="5233454"/>
<dbReference type="PANTHER" id="PTHR24343">
    <property type="entry name" value="SERINE/THREONINE KINASE"/>
    <property type="match status" value="1"/>
</dbReference>
<dbReference type="SMART" id="SM00220">
    <property type="entry name" value="S_TKc"/>
    <property type="match status" value="1"/>
</dbReference>
<dbReference type="Pfam" id="PF00069">
    <property type="entry name" value="Pkinase"/>
    <property type="match status" value="1"/>
</dbReference>
<dbReference type="HOGENOM" id="CLU_054627_0_0_1"/>
<keyword evidence="6" id="KW-0067">ATP-binding</keyword>
<protein>
    <recommendedName>
        <fullName evidence="1">non-specific serine/threonine protein kinase</fullName>
        <ecNumber evidence="1">2.7.11.1</ecNumber>
    </recommendedName>
</protein>
<evidence type="ECO:0000256" key="6">
    <source>
        <dbReference type="ARBA" id="ARBA00022840"/>
    </source>
</evidence>
<dbReference type="GO" id="GO:0005829">
    <property type="term" value="C:cytosol"/>
    <property type="evidence" value="ECO:0007669"/>
    <property type="project" value="TreeGrafter"/>
</dbReference>
<dbReference type="InterPro" id="IPR011009">
    <property type="entry name" value="Kinase-like_dom_sf"/>
</dbReference>
<gene>
    <name evidence="10" type="ORF">LELG_02829</name>
</gene>
<keyword evidence="2" id="KW-0723">Serine/threonine-protein kinase</keyword>